<evidence type="ECO:0000256" key="4">
    <source>
        <dbReference type="ARBA" id="ARBA00022692"/>
    </source>
</evidence>
<dbReference type="InterPro" id="IPR006620">
    <property type="entry name" value="Pro_4_hyd_alph"/>
</dbReference>
<dbReference type="Pfam" id="PF01549">
    <property type="entry name" value="ShK"/>
    <property type="match status" value="4"/>
</dbReference>
<evidence type="ECO:0000256" key="6">
    <source>
        <dbReference type="ARBA" id="ARBA00022964"/>
    </source>
</evidence>
<evidence type="ECO:0000256" key="11">
    <source>
        <dbReference type="SAM" id="MobiDB-lite"/>
    </source>
</evidence>
<keyword evidence="9" id="KW-0408">Iron</keyword>
<evidence type="ECO:0000256" key="3">
    <source>
        <dbReference type="ARBA" id="ARBA00004308"/>
    </source>
</evidence>
<dbReference type="SMART" id="SM00702">
    <property type="entry name" value="P4Hc"/>
    <property type="match status" value="1"/>
</dbReference>
<feature type="region of interest" description="Disordered" evidence="11">
    <location>
        <begin position="662"/>
        <end position="733"/>
    </location>
</feature>
<evidence type="ECO:0000313" key="15">
    <source>
        <dbReference type="Proteomes" id="UP000751190"/>
    </source>
</evidence>
<evidence type="ECO:0000256" key="12">
    <source>
        <dbReference type="SAM" id="SignalP"/>
    </source>
</evidence>
<dbReference type="InterPro" id="IPR005123">
    <property type="entry name" value="Oxoglu/Fe-dep_dioxygenase_dom"/>
</dbReference>
<proteinExistence type="predicted"/>
<dbReference type="GO" id="GO:0005783">
    <property type="term" value="C:endoplasmic reticulum"/>
    <property type="evidence" value="ECO:0007669"/>
    <property type="project" value="TreeGrafter"/>
</dbReference>
<comment type="caution">
    <text evidence="14">The sequence shown here is derived from an EMBL/GenBank/DDBJ whole genome shotgun (WGS) entry which is preliminary data.</text>
</comment>
<sequence>MRGTLALCAAALVAPRASFASADVFHEADQDHKCITWAESGECAANPGYMSRMCAASCKAVEGRVAPRTDEVEQCAGWAEGGECTRNAGYMLAACRTSCERQRASAHEALLDTDLDCASWADEGGCGRAAIDVAAAAAAASHARADGDGGASEDARKLQRCAGSCAGLDLCAAAGLRNGTAADAAHAAGNGADGGGAAAAEWRVCVDALRCQELLDREPSCAQRAARGECASEPGLLLSRCFLSCARFALPTILALYADASTVHTRQSLIDASRPAAALAPSARVERAPCWDETPFAPVVSGSTPARRTIARALGAAALVAICRPRGGHGGWHGGWANALVPSDAGLGGARVPPLPGTVAGVRAHFAALTPRVPHDGGRLPHDAWAVHAAASVAHSAAAVAARAATPRDLSAERVVAVLPSGALRDADGGDEAARAERAASEGGRVYRVVHLSHSPRVRLLHDFVSADEAAAMLKLAQPLFQRSRAGGRVETIRSSSTAYLANNAMGPLVRAISARAAAATGYAISNIEPLQVVRYYGGELYRPHFDFGKACDFLENLQMGRRHVTMLIYLNDVRAPDNGTDAPADPADGPAAPSGLGETIFPQLRMHVTPRAGTALVFNDCLDDGGADERTLHGGEPPAPGAIKYAINVWIRAHAFQQRAGAAAESDADDEETAEEARGGRRGGGGASDDGVRQEQPAAAAGARATRALPTSGGGGAAAVKSRWWLGGGGGA</sequence>
<dbReference type="OrthoDB" id="420380at2759"/>
<keyword evidence="12" id="KW-0732">Signal</keyword>
<evidence type="ECO:0000259" key="13">
    <source>
        <dbReference type="PROSITE" id="PS51471"/>
    </source>
</evidence>
<dbReference type="GO" id="GO:0016020">
    <property type="term" value="C:membrane"/>
    <property type="evidence" value="ECO:0007669"/>
    <property type="project" value="UniProtKB-SubCell"/>
</dbReference>
<dbReference type="EMBL" id="JAGTXO010000076">
    <property type="protein sequence ID" value="KAG8457279.1"/>
    <property type="molecule type" value="Genomic_DNA"/>
</dbReference>
<reference evidence="14" key="1">
    <citation type="submission" date="2021-05" db="EMBL/GenBank/DDBJ databases">
        <title>The genome of the haptophyte Pavlova lutheri (Diacronema luteri, Pavlovales) - a model for lipid biosynthesis in eukaryotic algae.</title>
        <authorList>
            <person name="Hulatt C.J."/>
            <person name="Posewitz M.C."/>
        </authorList>
    </citation>
    <scope>NUCLEOTIDE SEQUENCE</scope>
    <source>
        <strain evidence="14">NIVA-4/92</strain>
    </source>
</reference>
<evidence type="ECO:0000256" key="9">
    <source>
        <dbReference type="ARBA" id="ARBA00023004"/>
    </source>
</evidence>
<feature type="compositionally biased region" description="Low complexity" evidence="11">
    <location>
        <begin position="699"/>
        <end position="709"/>
    </location>
</feature>
<organism evidence="14 15">
    <name type="scientific">Diacronema lutheri</name>
    <name type="common">Unicellular marine alga</name>
    <name type="synonym">Monochrysis lutheri</name>
    <dbReference type="NCBI Taxonomy" id="2081491"/>
    <lineage>
        <taxon>Eukaryota</taxon>
        <taxon>Haptista</taxon>
        <taxon>Haptophyta</taxon>
        <taxon>Pavlovophyceae</taxon>
        <taxon>Pavlovales</taxon>
        <taxon>Pavlovaceae</taxon>
        <taxon>Diacronema</taxon>
    </lineage>
</organism>
<dbReference type="Pfam" id="PF13640">
    <property type="entry name" value="2OG-FeII_Oxy_3"/>
    <property type="match status" value="1"/>
</dbReference>
<evidence type="ECO:0000256" key="5">
    <source>
        <dbReference type="ARBA" id="ARBA00022723"/>
    </source>
</evidence>
<dbReference type="AlphaFoldDB" id="A0A8J5X5P0"/>
<dbReference type="GO" id="GO:0031418">
    <property type="term" value="F:L-ascorbic acid binding"/>
    <property type="evidence" value="ECO:0007669"/>
    <property type="project" value="InterPro"/>
</dbReference>
<dbReference type="Proteomes" id="UP000751190">
    <property type="component" value="Unassembled WGS sequence"/>
</dbReference>
<evidence type="ECO:0000256" key="2">
    <source>
        <dbReference type="ARBA" id="ARBA00004167"/>
    </source>
</evidence>
<dbReference type="InterPro" id="IPR003582">
    <property type="entry name" value="ShKT_dom"/>
</dbReference>
<dbReference type="InterPro" id="IPR044862">
    <property type="entry name" value="Pro_4_hyd_alph_FE2OG_OXY"/>
</dbReference>
<dbReference type="PROSITE" id="PS51471">
    <property type="entry name" value="FE2OG_OXY"/>
    <property type="match status" value="1"/>
</dbReference>
<comment type="cofactor">
    <cofactor evidence="1">
        <name>L-ascorbate</name>
        <dbReference type="ChEBI" id="CHEBI:38290"/>
    </cofactor>
</comment>
<gene>
    <name evidence="14" type="ORF">KFE25_011953</name>
</gene>
<evidence type="ECO:0000256" key="10">
    <source>
        <dbReference type="ARBA" id="ARBA00023136"/>
    </source>
</evidence>
<keyword evidence="10" id="KW-0472">Membrane</keyword>
<feature type="domain" description="Fe2OG dioxygenase" evidence="13">
    <location>
        <begin position="527"/>
        <end position="654"/>
    </location>
</feature>
<feature type="signal peptide" evidence="12">
    <location>
        <begin position="1"/>
        <end position="22"/>
    </location>
</feature>
<dbReference type="InterPro" id="IPR045054">
    <property type="entry name" value="P4HA-like"/>
</dbReference>
<keyword evidence="15" id="KW-1185">Reference proteome</keyword>
<keyword evidence="5" id="KW-0479">Metal-binding</keyword>
<evidence type="ECO:0000313" key="14">
    <source>
        <dbReference type="EMBL" id="KAG8457279.1"/>
    </source>
</evidence>
<keyword evidence="6" id="KW-0223">Dioxygenase</keyword>
<keyword evidence="8" id="KW-0560">Oxidoreductase</keyword>
<keyword evidence="4" id="KW-0812">Transmembrane</keyword>
<dbReference type="GO" id="GO:0005506">
    <property type="term" value="F:iron ion binding"/>
    <property type="evidence" value="ECO:0007669"/>
    <property type="project" value="InterPro"/>
</dbReference>
<keyword evidence="7" id="KW-1133">Transmembrane helix</keyword>
<evidence type="ECO:0000256" key="8">
    <source>
        <dbReference type="ARBA" id="ARBA00023002"/>
    </source>
</evidence>
<dbReference type="PANTHER" id="PTHR10869">
    <property type="entry name" value="PROLYL 4-HYDROXYLASE ALPHA SUBUNIT"/>
    <property type="match status" value="1"/>
</dbReference>
<name>A0A8J5X5P0_DIALT</name>
<feature type="chain" id="PRO_5035268636" description="Fe2OG dioxygenase domain-containing protein" evidence="12">
    <location>
        <begin position="23"/>
        <end position="733"/>
    </location>
</feature>
<comment type="subcellular location">
    <subcellularLocation>
        <location evidence="3">Endomembrane system</location>
    </subcellularLocation>
    <subcellularLocation>
        <location evidence="2">Membrane</location>
        <topology evidence="2">Single-pass membrane protein</topology>
    </subcellularLocation>
</comment>
<accession>A0A8J5X5P0</accession>
<dbReference type="Gene3D" id="2.60.120.620">
    <property type="entry name" value="q2cbj1_9rhob like domain"/>
    <property type="match status" value="1"/>
</dbReference>
<protein>
    <recommendedName>
        <fullName evidence="13">Fe2OG dioxygenase domain-containing protein</fullName>
    </recommendedName>
</protein>
<evidence type="ECO:0000256" key="7">
    <source>
        <dbReference type="ARBA" id="ARBA00022989"/>
    </source>
</evidence>
<dbReference type="PANTHER" id="PTHR10869:SF246">
    <property type="entry name" value="TRANSMEMBRANE PROLYL 4-HYDROXYLASE"/>
    <property type="match status" value="1"/>
</dbReference>
<dbReference type="GO" id="GO:0004656">
    <property type="term" value="F:procollagen-proline 4-dioxygenase activity"/>
    <property type="evidence" value="ECO:0007669"/>
    <property type="project" value="TreeGrafter"/>
</dbReference>
<evidence type="ECO:0000256" key="1">
    <source>
        <dbReference type="ARBA" id="ARBA00001961"/>
    </source>
</evidence>